<organism evidence="3 4">
    <name type="scientific">Labedella gwakjiensis</name>
    <dbReference type="NCBI Taxonomy" id="390269"/>
    <lineage>
        <taxon>Bacteria</taxon>
        <taxon>Bacillati</taxon>
        <taxon>Actinomycetota</taxon>
        <taxon>Actinomycetes</taxon>
        <taxon>Micrococcales</taxon>
        <taxon>Microbacteriaceae</taxon>
        <taxon>Labedella</taxon>
    </lineage>
</organism>
<dbReference type="Gene3D" id="3.90.960.10">
    <property type="entry name" value="YbaK/aminoacyl-tRNA synthetase-associated domain"/>
    <property type="match status" value="1"/>
</dbReference>
<evidence type="ECO:0000313" key="4">
    <source>
        <dbReference type="Proteomes" id="UP000268291"/>
    </source>
</evidence>
<gene>
    <name evidence="3" type="ORF">ELQ93_15180</name>
</gene>
<dbReference type="PANTHER" id="PTHR30411">
    <property type="entry name" value="CYTOPLASMIC PROTEIN"/>
    <property type="match status" value="1"/>
</dbReference>
<comment type="caution">
    <text evidence="3">The sequence shown here is derived from an EMBL/GenBank/DDBJ whole genome shotgun (WGS) entry which is preliminary data.</text>
</comment>
<proteinExistence type="predicted"/>
<dbReference type="Pfam" id="PF04073">
    <property type="entry name" value="tRNA_edit"/>
    <property type="match status" value="1"/>
</dbReference>
<dbReference type="InterPro" id="IPR036754">
    <property type="entry name" value="YbaK/aa-tRNA-synt-asso_dom_sf"/>
</dbReference>
<dbReference type="EMBL" id="RZGY01000003">
    <property type="protein sequence ID" value="RUQ84165.1"/>
    <property type="molecule type" value="Genomic_DNA"/>
</dbReference>
<feature type="domain" description="YbaK/aminoacyl-tRNA synthetase-associated" evidence="2">
    <location>
        <begin position="64"/>
        <end position="180"/>
    </location>
</feature>
<evidence type="ECO:0000313" key="3">
    <source>
        <dbReference type="EMBL" id="RUQ84165.1"/>
    </source>
</evidence>
<feature type="compositionally biased region" description="Basic and acidic residues" evidence="1">
    <location>
        <begin position="7"/>
        <end position="23"/>
    </location>
</feature>
<evidence type="ECO:0000256" key="1">
    <source>
        <dbReference type="SAM" id="MobiDB-lite"/>
    </source>
</evidence>
<dbReference type="PANTHER" id="PTHR30411:SF1">
    <property type="entry name" value="CYTOPLASMIC PROTEIN"/>
    <property type="match status" value="1"/>
</dbReference>
<feature type="region of interest" description="Disordered" evidence="1">
    <location>
        <begin position="1"/>
        <end position="27"/>
    </location>
</feature>
<protein>
    <submittedName>
        <fullName evidence="3">YbaK/EbsC family protein</fullName>
    </submittedName>
</protein>
<dbReference type="CDD" id="cd04333">
    <property type="entry name" value="ProX_deacylase"/>
    <property type="match status" value="1"/>
</dbReference>
<dbReference type="SUPFAM" id="SSF55826">
    <property type="entry name" value="YbaK/ProRS associated domain"/>
    <property type="match status" value="1"/>
</dbReference>
<dbReference type="Proteomes" id="UP000268291">
    <property type="component" value="Unassembled WGS sequence"/>
</dbReference>
<evidence type="ECO:0000259" key="2">
    <source>
        <dbReference type="Pfam" id="PF04073"/>
    </source>
</evidence>
<name>A0ABY0C478_9MICO</name>
<reference evidence="3 4" key="1">
    <citation type="submission" date="2018-12" db="EMBL/GenBank/DDBJ databases">
        <authorList>
            <person name="hu s."/>
            <person name="Xu Y."/>
            <person name="Xu B."/>
            <person name="Li F."/>
        </authorList>
    </citation>
    <scope>NUCLEOTIDE SEQUENCE [LARGE SCALE GENOMIC DNA]</scope>
    <source>
        <strain evidence="3 4">KSW2-17</strain>
    </source>
</reference>
<keyword evidence="4" id="KW-1185">Reference proteome</keyword>
<sequence length="192" mass="19855">MAVAEPRGSRSHDPSPPRLERRAVGGTGLIAPVTEQRTHPAVERVRSALAASGVPAEVVWFDDSAKTAAEAAAAIGCDVGAIANSLVFTLDGEPVLVMTSGSHRVDTAFLGALIGGRLKRADADVVKAATGQVIGGVAPVGHPSPIRTWVDTTLAEYPEIWAAAGHAHTVFPTTFDELVRVTRGTPTPVVAD</sequence>
<accession>A0ABY0C478</accession>
<dbReference type="InterPro" id="IPR007214">
    <property type="entry name" value="YbaK/aa-tRNA-synth-assoc-dom"/>
</dbReference>